<proteinExistence type="predicted"/>
<evidence type="ECO:0000313" key="1">
    <source>
        <dbReference type="EMBL" id="KAF1020150.1"/>
    </source>
</evidence>
<dbReference type="EMBL" id="WNDQ01000040">
    <property type="protein sequence ID" value="KAF1020150.1"/>
    <property type="molecule type" value="Genomic_DNA"/>
</dbReference>
<reference evidence="2" key="1">
    <citation type="journal article" date="2020" name="MBio">
        <title>Horizontal gene transfer to a defensive symbiont with a reduced genome amongst a multipartite beetle microbiome.</title>
        <authorList>
            <person name="Waterworth S.C."/>
            <person name="Florez L.V."/>
            <person name="Rees E.R."/>
            <person name="Hertweck C."/>
            <person name="Kaltenpoth M."/>
            <person name="Kwan J.C."/>
        </authorList>
    </citation>
    <scope>NUCLEOTIDE SEQUENCE [LARGE SCALE GENOMIC DNA]</scope>
</reference>
<accession>A0A7V8FMH6</accession>
<name>A0A7V8FMH6_9BURK</name>
<sequence>MSVLCPEMGPKAQNVFTFQAATRGCEVMR</sequence>
<dbReference type="AlphaFoldDB" id="A0A7V8FMH6"/>
<evidence type="ECO:0000313" key="2">
    <source>
        <dbReference type="Proteomes" id="UP000461670"/>
    </source>
</evidence>
<protein>
    <submittedName>
        <fullName evidence="1">Uncharacterized protein</fullName>
    </submittedName>
</protein>
<comment type="caution">
    <text evidence="1">The sequence shown here is derived from an EMBL/GenBank/DDBJ whole genome shotgun (WGS) entry which is preliminary data.</text>
</comment>
<gene>
    <name evidence="1" type="ORF">GAK30_02663</name>
</gene>
<dbReference type="Proteomes" id="UP000461670">
    <property type="component" value="Unassembled WGS sequence"/>
</dbReference>
<organism evidence="1 2">
    <name type="scientific">Paracidovorax wautersii</name>
    <dbReference type="NCBI Taxonomy" id="1177982"/>
    <lineage>
        <taxon>Bacteria</taxon>
        <taxon>Pseudomonadati</taxon>
        <taxon>Pseudomonadota</taxon>
        <taxon>Betaproteobacteria</taxon>
        <taxon>Burkholderiales</taxon>
        <taxon>Comamonadaceae</taxon>
        <taxon>Paracidovorax</taxon>
    </lineage>
</organism>